<evidence type="ECO:0000313" key="3">
    <source>
        <dbReference type="Proteomes" id="UP000564836"/>
    </source>
</evidence>
<name>A0A7Z0Q3Y1_9BRAD</name>
<dbReference type="Gene3D" id="2.60.40.10">
    <property type="entry name" value="Immunoglobulins"/>
    <property type="match status" value="1"/>
</dbReference>
<reference evidence="1" key="2">
    <citation type="submission" date="2020-06" db="EMBL/GenBank/DDBJ databases">
        <title>Whole Genome Sequence of Bradyrhizobium sp. Strain 323S2.</title>
        <authorList>
            <person name="Bromfield E.S.P."/>
        </authorList>
    </citation>
    <scope>NUCLEOTIDE SEQUENCE [LARGE SCALE GENOMIC DNA]</scope>
    <source>
        <strain evidence="1">323S2</strain>
    </source>
</reference>
<dbReference type="InterPro" id="IPR013783">
    <property type="entry name" value="Ig-like_fold"/>
</dbReference>
<proteinExistence type="predicted"/>
<dbReference type="RefSeq" id="WP_166342863.1">
    <property type="nucleotide sequence ID" value="NZ_CP088280.1"/>
</dbReference>
<reference evidence="2 3" key="3">
    <citation type="journal article" date="2022" name="Int. J. Syst. Evol. Microbiol.">
        <title>Strains of Bradyrhizobium barranii sp. nov. associated with legumes native to Canada are symbionts of soybeans and belong to different subspecies (subsp. barranii subsp. nov. and subsp. apii subsp. nov.) and symbiovars (sv. glycinearum and sv. septentrionale).</title>
        <authorList>
            <person name="Bromfield E.S.P."/>
            <person name="Cloutier S."/>
            <person name="Wasai-Hara S."/>
            <person name="Minamisawa K."/>
        </authorList>
    </citation>
    <scope>NUCLEOTIDE SEQUENCE [LARGE SCALE GENOMIC DNA]</scope>
    <source>
        <strain evidence="2 3">323S2</strain>
    </source>
</reference>
<dbReference type="Proteomes" id="UP000564836">
    <property type="component" value="Chromosome"/>
</dbReference>
<dbReference type="EMBL" id="CP088280">
    <property type="protein sequence ID" value="UGX96527.1"/>
    <property type="molecule type" value="Genomic_DNA"/>
</dbReference>
<gene>
    <name evidence="2" type="ORF">G6321_00015825</name>
    <name evidence="1" type="ORF">G6321_02445</name>
</gene>
<evidence type="ECO:0000313" key="2">
    <source>
        <dbReference type="EMBL" id="UGX96527.1"/>
    </source>
</evidence>
<sequence>MNIGNAVAGLTTAGIYLSTDATITTGDTLLTTLTTSSTLATVSQPGYYDLHTVTLTLPGNLAPGTYYVGGISDYNNQLTESNEINNSYNAVQIAVAAASGPAASQAPTASPSSTQVATNGGAGAGGALLAGHPNVQDNFALSQTDNAQGGLYWADHSQLAQLVSVLAARTQQLTDMTDAHFVFDNVSEATIT</sequence>
<evidence type="ECO:0000313" key="1">
    <source>
        <dbReference type="EMBL" id="NYY87323.1"/>
    </source>
</evidence>
<reference evidence="2 3" key="1">
    <citation type="journal article" date="2017" name="Syst. Appl. Microbiol.">
        <title>Soybeans inoculated with root zone soils of Canadian native legumes harbour diverse and novel Bradyrhizobium spp. that possess agricultural potential.</title>
        <authorList>
            <person name="Bromfield E.S.P."/>
            <person name="Cloutier S."/>
            <person name="Tambong J.T."/>
            <person name="Tran Thi T.V."/>
        </authorList>
    </citation>
    <scope>NUCLEOTIDE SEQUENCE [LARGE SCALE GENOMIC DNA]</scope>
    <source>
        <strain evidence="2 3">323S2</strain>
    </source>
</reference>
<dbReference type="EMBL" id="JACBFH010000001">
    <property type="protein sequence ID" value="NYY87323.1"/>
    <property type="molecule type" value="Genomic_DNA"/>
</dbReference>
<accession>A0A7Z0Q3Y1</accession>
<organism evidence="1">
    <name type="scientific">Bradyrhizobium barranii subsp. barranii</name>
    <dbReference type="NCBI Taxonomy" id="2823807"/>
    <lineage>
        <taxon>Bacteria</taxon>
        <taxon>Pseudomonadati</taxon>
        <taxon>Pseudomonadota</taxon>
        <taxon>Alphaproteobacteria</taxon>
        <taxon>Hyphomicrobiales</taxon>
        <taxon>Nitrobacteraceae</taxon>
        <taxon>Bradyrhizobium</taxon>
        <taxon>Bradyrhizobium barranii</taxon>
    </lineage>
</organism>
<protein>
    <recommendedName>
        <fullName evidence="4">CARDB domain-containing protein</fullName>
    </recommendedName>
</protein>
<evidence type="ECO:0008006" key="4">
    <source>
        <dbReference type="Google" id="ProtNLM"/>
    </source>
</evidence>
<dbReference type="AlphaFoldDB" id="A0A7Z0Q3Y1"/>